<protein>
    <recommendedName>
        <fullName evidence="4">glucuronosyltransferase</fullName>
        <ecNumber evidence="4">2.4.1.17</ecNumber>
    </recommendedName>
</protein>
<evidence type="ECO:0000256" key="4">
    <source>
        <dbReference type="ARBA" id="ARBA00012544"/>
    </source>
</evidence>
<dbReference type="FunFam" id="3.40.50.2000:FF:000038">
    <property type="entry name" value="UDP-GlucuronosylTransferase"/>
    <property type="match status" value="1"/>
</dbReference>
<keyword evidence="5" id="KW-0719">Serine esterase</keyword>
<dbReference type="InterPro" id="IPR002213">
    <property type="entry name" value="UDP_glucos_trans"/>
</dbReference>
<evidence type="ECO:0000256" key="10">
    <source>
        <dbReference type="ARBA" id="ARBA00022989"/>
    </source>
</evidence>
<dbReference type="InterPro" id="IPR029058">
    <property type="entry name" value="AB_hydrolase_fold"/>
</dbReference>
<accession>A0A0N4ZE07</accession>
<dbReference type="STRING" id="131310.A0A0N4ZE07"/>
<dbReference type="Gene3D" id="3.40.50.1820">
    <property type="entry name" value="alpha/beta hydrolase"/>
    <property type="match status" value="1"/>
</dbReference>
<evidence type="ECO:0000256" key="3">
    <source>
        <dbReference type="ARBA" id="ARBA00009995"/>
    </source>
</evidence>
<sequence>MGYLPFYLLNNSFDNIFLNFSTGLVLGRKSKPTDSGVEGFVFLGIPYAKPPLKELRYRKPQDPEPFTRLFNATQFGNACLWNSTITNQKLNYTKMDEDCLQINVYTSKKCLLDSDCSVAFYIHGGGYNFDSPMILNESVIVENFAKEGRDVVFVTFQYREGSFGFLNLNYKLNLTADTNVGMFDMLQALKWVKKEISNFGGDPNKITLTGHSSGSNAASYLFVSPKGKDLIHQGLFMSGTRKSPLYVDNNQNVSRIIAIEAGCAFDTTNWDNIDDVEKVIECLKKIEGPQLAAIQGYVETFGLRMNGPHQDFGPNSFFELSVKELMDDPPKVNVMTGTVSEEQADGLSAIEESSNGTKFVNKQKLQVLCQSIFASLTIEHYEPTIQACIEEYSSDLYRTKHIIDDVVFFIPHLNDARSVAKAGGKSYLYQFNYSVPFGVIDFKNNYTFLKTDSPRHSDEIVYLYGLHMGRFGDKERKIAEKFSKIITDFINHGEPTSEEVQWTPFKPSMNNYFVIDFDDNLTMPGMARNYHERANTFWNDIIPKIEGKVEPNFFETNYINLLPLINMIEDNYTYSPIIYPQSYYKNSTPPKIADTLSLGGHNVTLMTLGFSSLEKSNLTKYSHFIYMPVSVRLKNEIFNGLMFDKMWEASQHILLRLLNLNILGEEFLHTCEYIFDQDEITETIRSSHFDIMISEIFILCPLALSTHYGIKKNIFTSPFPLSELAYSYLGLYFPTSSIPTQFLRIEGKMSFSDRMSNYIFYTVESLYLKYVLKGQLQAVYMRKNNGKLIDTEKVFTKSSAIFINTMPFVDFQTPLTPRMHYIGGIALSKPKPLNKFFDNLLSIRKYNVFFSLGTLVYERHMPKSLKIGLFESFSKLPHVTFIVSFPIHNITFKLPDNVYIYDWIPQNDLLHDDRLNLFITHGGQNSINEAVAAGRCMLSIPVFGDQERNSGMILRLKIGHIFNKVNLKNSELLKNTIWETINDKECHKNSKKVQKLYNLFPYKSNEIVLKVTEYIGNTEDFNEIIFDSAYLNVIEFFNLDVIFVLFFLLFIKVLSIYLIAKFLYNQKIVINKIKLD</sequence>
<dbReference type="PROSITE" id="PS00122">
    <property type="entry name" value="CARBOXYLESTERASE_B_1"/>
    <property type="match status" value="1"/>
</dbReference>
<keyword evidence="7 13" id="KW-0812">Transmembrane</keyword>
<evidence type="ECO:0000256" key="6">
    <source>
        <dbReference type="ARBA" id="ARBA00022679"/>
    </source>
</evidence>
<keyword evidence="11 13" id="KW-0472">Membrane</keyword>
<evidence type="ECO:0000256" key="13">
    <source>
        <dbReference type="SAM" id="Phobius"/>
    </source>
</evidence>
<dbReference type="WBParaSite" id="PTRK_0000584200.1">
    <property type="protein sequence ID" value="PTRK_0000584200.1"/>
    <property type="gene ID" value="PTRK_0000584200"/>
</dbReference>
<evidence type="ECO:0000256" key="5">
    <source>
        <dbReference type="ARBA" id="ARBA00022487"/>
    </source>
</evidence>
<comment type="similarity">
    <text evidence="3">Belongs to the UDP-glycosyltransferase family.</text>
</comment>
<keyword evidence="15" id="KW-1185">Reference proteome</keyword>
<dbReference type="Proteomes" id="UP000038045">
    <property type="component" value="Unplaced"/>
</dbReference>
<evidence type="ECO:0000256" key="9">
    <source>
        <dbReference type="ARBA" id="ARBA00022801"/>
    </source>
</evidence>
<dbReference type="CDD" id="cd03784">
    <property type="entry name" value="GT1_Gtf-like"/>
    <property type="match status" value="1"/>
</dbReference>
<evidence type="ECO:0000256" key="8">
    <source>
        <dbReference type="ARBA" id="ARBA00022729"/>
    </source>
</evidence>
<dbReference type="GO" id="GO:0052689">
    <property type="term" value="F:carboxylic ester hydrolase activity"/>
    <property type="evidence" value="ECO:0007669"/>
    <property type="project" value="UniProtKB-KW"/>
</dbReference>
<evidence type="ECO:0000313" key="15">
    <source>
        <dbReference type="Proteomes" id="UP000038045"/>
    </source>
</evidence>
<dbReference type="AlphaFoldDB" id="A0A0N4ZE07"/>
<keyword evidence="8" id="KW-0732">Signal</keyword>
<dbReference type="SUPFAM" id="SSF53474">
    <property type="entry name" value="alpha/beta-Hydrolases"/>
    <property type="match status" value="1"/>
</dbReference>
<comment type="catalytic activity">
    <reaction evidence="12">
        <text>glucuronate acceptor + UDP-alpha-D-glucuronate = acceptor beta-D-glucuronoside + UDP + H(+)</text>
        <dbReference type="Rhea" id="RHEA:21032"/>
        <dbReference type="ChEBI" id="CHEBI:15378"/>
        <dbReference type="ChEBI" id="CHEBI:58052"/>
        <dbReference type="ChEBI" id="CHEBI:58223"/>
        <dbReference type="ChEBI" id="CHEBI:132367"/>
        <dbReference type="ChEBI" id="CHEBI:132368"/>
        <dbReference type="EC" id="2.4.1.17"/>
    </reaction>
</comment>
<dbReference type="GO" id="GO:0015020">
    <property type="term" value="F:glucuronosyltransferase activity"/>
    <property type="evidence" value="ECO:0007669"/>
    <property type="project" value="UniProtKB-EC"/>
</dbReference>
<dbReference type="InterPro" id="IPR050309">
    <property type="entry name" value="Type-B_Carboxylest/Lipase"/>
</dbReference>
<dbReference type="EC" id="2.4.1.17" evidence="4"/>
<dbReference type="Pfam" id="PF00201">
    <property type="entry name" value="UDPGT"/>
    <property type="match status" value="1"/>
</dbReference>
<keyword evidence="10 13" id="KW-1133">Transmembrane helix</keyword>
<dbReference type="SUPFAM" id="SSF53756">
    <property type="entry name" value="UDP-Glycosyltransferase/glycogen phosphorylase"/>
    <property type="match status" value="1"/>
</dbReference>
<feature type="domain" description="Carboxylesterase type B" evidence="14">
    <location>
        <begin position="18"/>
        <end position="538"/>
    </location>
</feature>
<evidence type="ECO:0000256" key="7">
    <source>
        <dbReference type="ARBA" id="ARBA00022692"/>
    </source>
</evidence>
<comment type="subcellular location">
    <subcellularLocation>
        <location evidence="1">Membrane</location>
        <topology evidence="1">Single-pass membrane protein</topology>
    </subcellularLocation>
</comment>
<feature type="transmembrane region" description="Helical" evidence="13">
    <location>
        <begin position="1041"/>
        <end position="1064"/>
    </location>
</feature>
<dbReference type="InterPro" id="IPR019826">
    <property type="entry name" value="Carboxylesterase_B_AS"/>
</dbReference>
<name>A0A0N4ZE07_PARTI</name>
<dbReference type="PANTHER" id="PTHR11559">
    <property type="entry name" value="CARBOXYLESTERASE"/>
    <property type="match status" value="1"/>
</dbReference>
<dbReference type="Pfam" id="PF00135">
    <property type="entry name" value="COesterase"/>
    <property type="match status" value="1"/>
</dbReference>
<dbReference type="GO" id="GO:0016020">
    <property type="term" value="C:membrane"/>
    <property type="evidence" value="ECO:0007669"/>
    <property type="project" value="UniProtKB-SubCell"/>
</dbReference>
<dbReference type="ESTHER" id="parti-a0a0n4ze07">
    <property type="family name" value="Carb_B_Nematoda"/>
</dbReference>
<evidence type="ECO:0000259" key="14">
    <source>
        <dbReference type="Pfam" id="PF00135"/>
    </source>
</evidence>
<proteinExistence type="inferred from homology"/>
<evidence type="ECO:0000313" key="16">
    <source>
        <dbReference type="WBParaSite" id="PTRK_0000584200.1"/>
    </source>
</evidence>
<evidence type="ECO:0000256" key="12">
    <source>
        <dbReference type="ARBA" id="ARBA00047475"/>
    </source>
</evidence>
<comment type="similarity">
    <text evidence="2">Belongs to the type-B carboxylesterase/lipase family.</text>
</comment>
<dbReference type="Gene3D" id="3.40.50.2000">
    <property type="entry name" value="Glycogen Phosphorylase B"/>
    <property type="match status" value="1"/>
</dbReference>
<evidence type="ECO:0000256" key="11">
    <source>
        <dbReference type="ARBA" id="ARBA00023136"/>
    </source>
</evidence>
<evidence type="ECO:0000256" key="2">
    <source>
        <dbReference type="ARBA" id="ARBA00005964"/>
    </source>
</evidence>
<evidence type="ECO:0000256" key="1">
    <source>
        <dbReference type="ARBA" id="ARBA00004167"/>
    </source>
</evidence>
<keyword evidence="6" id="KW-0808">Transferase</keyword>
<keyword evidence="9" id="KW-0378">Hydrolase</keyword>
<dbReference type="InterPro" id="IPR002018">
    <property type="entry name" value="CarbesteraseB"/>
</dbReference>
<reference evidence="16" key="1">
    <citation type="submission" date="2017-02" db="UniProtKB">
        <authorList>
            <consortium name="WormBaseParasite"/>
        </authorList>
    </citation>
    <scope>IDENTIFICATION</scope>
</reference>
<organism evidence="15 16">
    <name type="scientific">Parastrongyloides trichosuri</name>
    <name type="common">Possum-specific nematode worm</name>
    <dbReference type="NCBI Taxonomy" id="131310"/>
    <lineage>
        <taxon>Eukaryota</taxon>
        <taxon>Metazoa</taxon>
        <taxon>Ecdysozoa</taxon>
        <taxon>Nematoda</taxon>
        <taxon>Chromadorea</taxon>
        <taxon>Rhabditida</taxon>
        <taxon>Tylenchina</taxon>
        <taxon>Panagrolaimomorpha</taxon>
        <taxon>Strongyloidoidea</taxon>
        <taxon>Strongyloididae</taxon>
        <taxon>Parastrongyloides</taxon>
    </lineage>
</organism>